<dbReference type="EMBL" id="BAAAZG010000059">
    <property type="protein sequence ID" value="GAA4098993.1"/>
    <property type="molecule type" value="Genomic_DNA"/>
</dbReference>
<sequence>MLVGEGPGALRPPGRPGDLVARLHEHRDQPAPDNPGGTGDKDLQGGYLHDIHAVVVVTTAG</sequence>
<proteinExistence type="predicted"/>
<feature type="region of interest" description="Disordered" evidence="1">
    <location>
        <begin position="1"/>
        <end position="45"/>
    </location>
</feature>
<protein>
    <submittedName>
        <fullName evidence="2">Uncharacterized protein</fullName>
    </submittedName>
</protein>
<evidence type="ECO:0000313" key="3">
    <source>
        <dbReference type="Proteomes" id="UP001500683"/>
    </source>
</evidence>
<dbReference type="Proteomes" id="UP001500683">
    <property type="component" value="Unassembled WGS sequence"/>
</dbReference>
<gene>
    <name evidence="2" type="ORF">GCM10022214_74630</name>
</gene>
<keyword evidence="3" id="KW-1185">Reference proteome</keyword>
<organism evidence="2 3">
    <name type="scientific">Actinomadura miaoliensis</name>
    <dbReference type="NCBI Taxonomy" id="430685"/>
    <lineage>
        <taxon>Bacteria</taxon>
        <taxon>Bacillati</taxon>
        <taxon>Actinomycetota</taxon>
        <taxon>Actinomycetes</taxon>
        <taxon>Streptosporangiales</taxon>
        <taxon>Thermomonosporaceae</taxon>
        <taxon>Actinomadura</taxon>
    </lineage>
</organism>
<evidence type="ECO:0000256" key="1">
    <source>
        <dbReference type="SAM" id="MobiDB-lite"/>
    </source>
</evidence>
<accession>A0ABP7WXV0</accession>
<reference evidence="3" key="1">
    <citation type="journal article" date="2019" name="Int. J. Syst. Evol. Microbiol.">
        <title>The Global Catalogue of Microorganisms (GCM) 10K type strain sequencing project: providing services to taxonomists for standard genome sequencing and annotation.</title>
        <authorList>
            <consortium name="The Broad Institute Genomics Platform"/>
            <consortium name="The Broad Institute Genome Sequencing Center for Infectious Disease"/>
            <person name="Wu L."/>
            <person name="Ma J."/>
        </authorList>
    </citation>
    <scope>NUCLEOTIDE SEQUENCE [LARGE SCALE GENOMIC DNA]</scope>
    <source>
        <strain evidence="3">JCM 16702</strain>
    </source>
</reference>
<comment type="caution">
    <text evidence="2">The sequence shown here is derived from an EMBL/GenBank/DDBJ whole genome shotgun (WGS) entry which is preliminary data.</text>
</comment>
<feature type="compositionally biased region" description="Basic and acidic residues" evidence="1">
    <location>
        <begin position="21"/>
        <end position="30"/>
    </location>
</feature>
<evidence type="ECO:0000313" key="2">
    <source>
        <dbReference type="EMBL" id="GAA4098993.1"/>
    </source>
</evidence>
<name>A0ABP7WXV0_9ACTN</name>